<dbReference type="Proteomes" id="UP001500831">
    <property type="component" value="Unassembled WGS sequence"/>
</dbReference>
<reference evidence="10" key="1">
    <citation type="journal article" date="2019" name="Int. J. Syst. Evol. Microbiol.">
        <title>The Global Catalogue of Microorganisms (GCM) 10K type strain sequencing project: providing services to taxonomists for standard genome sequencing and annotation.</title>
        <authorList>
            <consortium name="The Broad Institute Genomics Platform"/>
            <consortium name="The Broad Institute Genome Sequencing Center for Infectious Disease"/>
            <person name="Wu L."/>
            <person name="Ma J."/>
        </authorList>
    </citation>
    <scope>NUCLEOTIDE SEQUENCE [LARGE SCALE GENOMIC DNA]</scope>
    <source>
        <strain evidence="10">JCM 6242</strain>
    </source>
</reference>
<accession>A0ABP6ICU1</accession>
<dbReference type="EMBL" id="BAAAVI010000019">
    <property type="protein sequence ID" value="GAA2870548.1"/>
    <property type="molecule type" value="Genomic_DNA"/>
</dbReference>
<keyword evidence="5 6" id="KW-0482">Metalloprotease</keyword>
<evidence type="ECO:0000256" key="2">
    <source>
        <dbReference type="ARBA" id="ARBA00022723"/>
    </source>
</evidence>
<gene>
    <name evidence="9" type="ORF">GCM10010517_30780</name>
</gene>
<keyword evidence="3 6" id="KW-0378">Hydrolase</keyword>
<keyword evidence="1 6" id="KW-0645">Protease</keyword>
<evidence type="ECO:0000256" key="3">
    <source>
        <dbReference type="ARBA" id="ARBA00022801"/>
    </source>
</evidence>
<evidence type="ECO:0000256" key="7">
    <source>
        <dbReference type="SAM" id="Phobius"/>
    </source>
</evidence>
<proteinExistence type="inferred from homology"/>
<evidence type="ECO:0000256" key="5">
    <source>
        <dbReference type="ARBA" id="ARBA00023049"/>
    </source>
</evidence>
<dbReference type="RefSeq" id="WP_344971768.1">
    <property type="nucleotide sequence ID" value="NZ_BAAAVI010000019.1"/>
</dbReference>
<comment type="cofactor">
    <cofactor evidence="6">
        <name>Zn(2+)</name>
        <dbReference type="ChEBI" id="CHEBI:29105"/>
    </cofactor>
    <text evidence="6">Binds 1 zinc ion per subunit.</text>
</comment>
<evidence type="ECO:0000313" key="10">
    <source>
        <dbReference type="Proteomes" id="UP001500831"/>
    </source>
</evidence>
<evidence type="ECO:0000259" key="8">
    <source>
        <dbReference type="Pfam" id="PF01435"/>
    </source>
</evidence>
<keyword evidence="7" id="KW-0812">Transmembrane</keyword>
<comment type="caution">
    <text evidence="9">The sequence shown here is derived from an EMBL/GenBank/DDBJ whole genome shotgun (WGS) entry which is preliminary data.</text>
</comment>
<dbReference type="InterPro" id="IPR001915">
    <property type="entry name" value="Peptidase_M48"/>
</dbReference>
<evidence type="ECO:0000256" key="4">
    <source>
        <dbReference type="ARBA" id="ARBA00022833"/>
    </source>
</evidence>
<evidence type="ECO:0000256" key="6">
    <source>
        <dbReference type="RuleBase" id="RU003983"/>
    </source>
</evidence>
<keyword evidence="4 6" id="KW-0862">Zinc</keyword>
<comment type="similarity">
    <text evidence="6">Belongs to the peptidase M48 family.</text>
</comment>
<keyword evidence="10" id="KW-1185">Reference proteome</keyword>
<dbReference type="Gene3D" id="3.30.2010.10">
    <property type="entry name" value="Metalloproteases ('zincins'), catalytic domain"/>
    <property type="match status" value="1"/>
</dbReference>
<feature type="transmembrane region" description="Helical" evidence="7">
    <location>
        <begin position="117"/>
        <end position="139"/>
    </location>
</feature>
<name>A0ABP6ICU1_9ACTN</name>
<feature type="domain" description="Peptidase M48" evidence="8">
    <location>
        <begin position="51"/>
        <end position="203"/>
    </location>
</feature>
<evidence type="ECO:0000313" key="9">
    <source>
        <dbReference type="EMBL" id="GAA2870548.1"/>
    </source>
</evidence>
<keyword evidence="2" id="KW-0479">Metal-binding</keyword>
<keyword evidence="7" id="KW-1133">Transmembrane helix</keyword>
<evidence type="ECO:0000256" key="1">
    <source>
        <dbReference type="ARBA" id="ARBA00022670"/>
    </source>
</evidence>
<keyword evidence="7" id="KW-0472">Membrane</keyword>
<sequence length="247" mass="26140">MTFTPTPTPIPTVPSGGSVDLPGLVELVCALRHCAQLPGLLIRITPELDGNAEAAGSRCDRTPRIGLGTDLLRAPESLPLYGVLAHEIAHHALGHGRPRVFWRDPAWLAKAALLSGVVLRLPVAVLAVLVCLVLAAALAGARRDRLQEYDADAHAVRLLDAAGLPGRRLVTAALADLIDAPPGHRVIGWAFDGHPSARARRRVLATGRPARRLRWALLWQRTPNPAPAPGASCTTCGLRGTEAGVRA</sequence>
<protein>
    <recommendedName>
        <fullName evidence="8">Peptidase M48 domain-containing protein</fullName>
    </recommendedName>
</protein>
<organism evidence="9 10">
    <name type="scientific">Streptosporangium fragile</name>
    <dbReference type="NCBI Taxonomy" id="46186"/>
    <lineage>
        <taxon>Bacteria</taxon>
        <taxon>Bacillati</taxon>
        <taxon>Actinomycetota</taxon>
        <taxon>Actinomycetes</taxon>
        <taxon>Streptosporangiales</taxon>
        <taxon>Streptosporangiaceae</taxon>
        <taxon>Streptosporangium</taxon>
    </lineage>
</organism>
<dbReference type="Pfam" id="PF01435">
    <property type="entry name" value="Peptidase_M48"/>
    <property type="match status" value="1"/>
</dbReference>